<dbReference type="GO" id="GO:0032259">
    <property type="term" value="P:methylation"/>
    <property type="evidence" value="ECO:0007669"/>
    <property type="project" value="UniProtKB-KW"/>
</dbReference>
<protein>
    <submittedName>
        <fullName evidence="1">Methyltransferase domain-containing protein</fullName>
    </submittedName>
</protein>
<organism evidence="1 2">
    <name type="scientific">Gomphosphaeria aponina SAG 52.96 = DSM 107014</name>
    <dbReference type="NCBI Taxonomy" id="1521640"/>
    <lineage>
        <taxon>Bacteria</taxon>
        <taxon>Bacillati</taxon>
        <taxon>Cyanobacteriota</taxon>
        <taxon>Cyanophyceae</taxon>
        <taxon>Oscillatoriophycideae</taxon>
        <taxon>Chroococcales</taxon>
        <taxon>Gomphosphaeriaceae</taxon>
        <taxon>Gomphosphaeria</taxon>
    </lineage>
</organism>
<evidence type="ECO:0000313" key="2">
    <source>
        <dbReference type="Proteomes" id="UP000767446"/>
    </source>
</evidence>
<sequence length="243" mass="28408">MNFKKVVKSVLKLMGYTISPKYKQKKSTYYINASETVKAAKAQGKTVREYVEELWEQKGCTEKVIQEMKQIGALEQCDRICEIGPGTGRYLDLILLQVVPKKYEIYEVADDWAQWLVKNYAPTVILQQTDGKSLKDTPDNSCDLVHAHGVFVYLPFLHCFEYFLEMTKICKQNGYVVFDFYADEDFDCTVIDNWLNYADRYPVILPRKTVIKYFENLGFKLISEFKNKHGHSHSHYVMFQKIN</sequence>
<dbReference type="CDD" id="cd02440">
    <property type="entry name" value="AdoMet_MTases"/>
    <property type="match status" value="1"/>
</dbReference>
<accession>A0A941GLW3</accession>
<dbReference type="SUPFAM" id="SSF53335">
    <property type="entry name" value="S-adenosyl-L-methionine-dependent methyltransferases"/>
    <property type="match status" value="1"/>
</dbReference>
<dbReference type="EMBL" id="JADQBC010000005">
    <property type="protein sequence ID" value="MBR8826524.1"/>
    <property type="molecule type" value="Genomic_DNA"/>
</dbReference>
<dbReference type="Proteomes" id="UP000767446">
    <property type="component" value="Unassembled WGS sequence"/>
</dbReference>
<proteinExistence type="predicted"/>
<keyword evidence="1" id="KW-0808">Transferase</keyword>
<name>A0A941GLW3_9CHRO</name>
<keyword evidence="1" id="KW-0489">Methyltransferase</keyword>
<evidence type="ECO:0000313" key="1">
    <source>
        <dbReference type="EMBL" id="MBR8826524.1"/>
    </source>
</evidence>
<dbReference type="Pfam" id="PF13489">
    <property type="entry name" value="Methyltransf_23"/>
    <property type="match status" value="1"/>
</dbReference>
<gene>
    <name evidence="1" type="ORF">DSM107014_01230</name>
</gene>
<dbReference type="Gene3D" id="3.40.50.150">
    <property type="entry name" value="Vaccinia Virus protein VP39"/>
    <property type="match status" value="1"/>
</dbReference>
<dbReference type="AlphaFoldDB" id="A0A941GLW3"/>
<dbReference type="InterPro" id="IPR029063">
    <property type="entry name" value="SAM-dependent_MTases_sf"/>
</dbReference>
<dbReference type="GO" id="GO:0008168">
    <property type="term" value="F:methyltransferase activity"/>
    <property type="evidence" value="ECO:0007669"/>
    <property type="project" value="UniProtKB-KW"/>
</dbReference>
<reference evidence="1" key="1">
    <citation type="submission" date="2021-02" db="EMBL/GenBank/DDBJ databases">
        <title>Metagenome analyses of Stigonema ocellatum DSM 106950, Chlorogloea purpurea SAG 13.99 and Gomphosphaeria aponina DSM 107014.</title>
        <authorList>
            <person name="Marter P."/>
            <person name="Huang S."/>
        </authorList>
    </citation>
    <scope>NUCLEOTIDE SEQUENCE</scope>
    <source>
        <strain evidence="1">JP213</strain>
    </source>
</reference>
<comment type="caution">
    <text evidence="1">The sequence shown here is derived from an EMBL/GenBank/DDBJ whole genome shotgun (WGS) entry which is preliminary data.</text>
</comment>